<gene>
    <name evidence="1" type="ORF">CC80DRAFT_510211</name>
</gene>
<protein>
    <recommendedName>
        <fullName evidence="3">Methyltransferase type 11 domain-containing protein</fullName>
    </recommendedName>
</protein>
<dbReference type="SUPFAM" id="SSF53335">
    <property type="entry name" value="S-adenosyl-L-methionine-dependent methyltransferases"/>
    <property type="match status" value="1"/>
</dbReference>
<dbReference type="OrthoDB" id="184880at2759"/>
<dbReference type="InterPro" id="IPR029063">
    <property type="entry name" value="SAM-dependent_MTases_sf"/>
</dbReference>
<organism evidence="1 2">
    <name type="scientific">Byssothecium circinans</name>
    <dbReference type="NCBI Taxonomy" id="147558"/>
    <lineage>
        <taxon>Eukaryota</taxon>
        <taxon>Fungi</taxon>
        <taxon>Dikarya</taxon>
        <taxon>Ascomycota</taxon>
        <taxon>Pezizomycotina</taxon>
        <taxon>Dothideomycetes</taxon>
        <taxon>Pleosporomycetidae</taxon>
        <taxon>Pleosporales</taxon>
        <taxon>Massarineae</taxon>
        <taxon>Massarinaceae</taxon>
        <taxon>Byssothecium</taxon>
    </lineage>
</organism>
<name>A0A6A5TB75_9PLEO</name>
<dbReference type="Proteomes" id="UP000800035">
    <property type="component" value="Unassembled WGS sequence"/>
</dbReference>
<reference evidence="1" key="1">
    <citation type="journal article" date="2020" name="Stud. Mycol.">
        <title>101 Dothideomycetes genomes: a test case for predicting lifestyles and emergence of pathogens.</title>
        <authorList>
            <person name="Haridas S."/>
            <person name="Albert R."/>
            <person name="Binder M."/>
            <person name="Bloem J."/>
            <person name="Labutti K."/>
            <person name="Salamov A."/>
            <person name="Andreopoulos B."/>
            <person name="Baker S."/>
            <person name="Barry K."/>
            <person name="Bills G."/>
            <person name="Bluhm B."/>
            <person name="Cannon C."/>
            <person name="Castanera R."/>
            <person name="Culley D."/>
            <person name="Daum C."/>
            <person name="Ezra D."/>
            <person name="Gonzalez J."/>
            <person name="Henrissat B."/>
            <person name="Kuo A."/>
            <person name="Liang C."/>
            <person name="Lipzen A."/>
            <person name="Lutzoni F."/>
            <person name="Magnuson J."/>
            <person name="Mondo S."/>
            <person name="Nolan M."/>
            <person name="Ohm R."/>
            <person name="Pangilinan J."/>
            <person name="Park H.-J."/>
            <person name="Ramirez L."/>
            <person name="Alfaro M."/>
            <person name="Sun H."/>
            <person name="Tritt A."/>
            <person name="Yoshinaga Y."/>
            <person name="Zwiers L.-H."/>
            <person name="Turgeon B."/>
            <person name="Goodwin S."/>
            <person name="Spatafora J."/>
            <person name="Crous P."/>
            <person name="Grigoriev I."/>
        </authorList>
    </citation>
    <scope>NUCLEOTIDE SEQUENCE</scope>
    <source>
        <strain evidence="1">CBS 675.92</strain>
    </source>
</reference>
<dbReference type="Gene3D" id="3.40.50.150">
    <property type="entry name" value="Vaccinia Virus protein VP39"/>
    <property type="match status" value="1"/>
</dbReference>
<dbReference type="AlphaFoldDB" id="A0A6A5TB75"/>
<dbReference type="EMBL" id="ML977031">
    <property type="protein sequence ID" value="KAF1949861.1"/>
    <property type="molecule type" value="Genomic_DNA"/>
</dbReference>
<evidence type="ECO:0008006" key="3">
    <source>
        <dbReference type="Google" id="ProtNLM"/>
    </source>
</evidence>
<accession>A0A6A5TB75</accession>
<proteinExistence type="predicted"/>
<evidence type="ECO:0000313" key="2">
    <source>
        <dbReference type="Proteomes" id="UP000800035"/>
    </source>
</evidence>
<sequence>MPVDSNNTFDLVHQRLALLGAGPNPKAVVHRLASLVKPGGWIQLMEATMHFSSDIVNPTDTPAYCDLLKLMKGVADFMGAAWHIGGTLRGHIEKEGFVDVQEQDIVLRMGKTHPDAQLGLNGVVSCGMAVEGLGAFAKTFPEEKRPLSAERLATLQADLVKELGEKGAVFPLRAV</sequence>
<keyword evidence="2" id="KW-1185">Reference proteome</keyword>
<evidence type="ECO:0000313" key="1">
    <source>
        <dbReference type="EMBL" id="KAF1949861.1"/>
    </source>
</evidence>